<reference evidence="3" key="2">
    <citation type="journal article" date="2014" name="PLoS ONE">
        <title>Genome and Transcriptome Analysis of the Fungal Pathogen Fusarium oxysporum f. sp. cubense Causing Banana Vascular Wilt Disease.</title>
        <authorList>
            <person name="Guo L."/>
            <person name="Han L."/>
            <person name="Yang L."/>
            <person name="Zeng H."/>
            <person name="Fan D."/>
            <person name="Zhu Y."/>
            <person name="Feng Y."/>
            <person name="Wang G."/>
            <person name="Peng C."/>
            <person name="Jiang X."/>
            <person name="Zhou D."/>
            <person name="Ni P."/>
            <person name="Liang C."/>
            <person name="Liu L."/>
            <person name="Wang J."/>
            <person name="Mao C."/>
            <person name="Fang X."/>
            <person name="Peng M."/>
            <person name="Huang J."/>
        </authorList>
    </citation>
    <scope>NUCLEOTIDE SEQUENCE [LARGE SCALE GENOMIC DNA]</scope>
    <source>
        <strain evidence="3">race 1</strain>
    </source>
</reference>
<keyword evidence="1" id="KW-1133">Transmembrane helix</keyword>
<feature type="transmembrane region" description="Helical" evidence="1">
    <location>
        <begin position="53"/>
        <end position="71"/>
    </location>
</feature>
<reference evidence="3" key="1">
    <citation type="submission" date="2012-09" db="EMBL/GenBank/DDBJ databases">
        <title>Genome sequencing and comparative transcriptomics of race 1 and race 4 of banana pathogen: Fusarium oxysporum f. sp. cubense.</title>
        <authorList>
            <person name="Fang X."/>
            <person name="Huang J."/>
        </authorList>
    </citation>
    <scope>NUCLEOTIDE SEQUENCE [LARGE SCALE GENOMIC DNA]</scope>
    <source>
        <strain evidence="3">race 1</strain>
    </source>
</reference>
<evidence type="ECO:0008006" key="4">
    <source>
        <dbReference type="Google" id="ProtNLM"/>
    </source>
</evidence>
<dbReference type="Proteomes" id="UP000016928">
    <property type="component" value="Unassembled WGS sequence"/>
</dbReference>
<evidence type="ECO:0000313" key="3">
    <source>
        <dbReference type="Proteomes" id="UP000016928"/>
    </source>
</evidence>
<evidence type="ECO:0000313" key="2">
    <source>
        <dbReference type="EMBL" id="ENH68080.1"/>
    </source>
</evidence>
<protein>
    <recommendedName>
        <fullName evidence="4">Sugar phosphate transporter domain-containing protein</fullName>
    </recommendedName>
</protein>
<keyword evidence="1" id="KW-0472">Membrane</keyword>
<feature type="transmembrane region" description="Helical" evidence="1">
    <location>
        <begin position="132"/>
        <end position="152"/>
    </location>
</feature>
<dbReference type="HOGENOM" id="CLU_1708496_0_0_1"/>
<gene>
    <name evidence="2" type="ORF">FOC1_g10003706</name>
</gene>
<dbReference type="OrthoDB" id="6418713at2759"/>
<dbReference type="EMBL" id="KB730278">
    <property type="protein sequence ID" value="ENH68080.1"/>
    <property type="molecule type" value="Genomic_DNA"/>
</dbReference>
<accession>N4UDN7</accession>
<organism evidence="2 3">
    <name type="scientific">Fusarium oxysporum f. sp. cubense (strain race 1)</name>
    <name type="common">Panama disease fungus</name>
    <dbReference type="NCBI Taxonomy" id="1229664"/>
    <lineage>
        <taxon>Eukaryota</taxon>
        <taxon>Fungi</taxon>
        <taxon>Dikarya</taxon>
        <taxon>Ascomycota</taxon>
        <taxon>Pezizomycotina</taxon>
        <taxon>Sordariomycetes</taxon>
        <taxon>Hypocreomycetidae</taxon>
        <taxon>Hypocreales</taxon>
        <taxon>Nectriaceae</taxon>
        <taxon>Fusarium</taxon>
        <taxon>Fusarium oxysporum species complex</taxon>
    </lineage>
</organism>
<sequence length="154" mass="16939">AWVISSNSTILFNKWLIDTAGFTILLVSIHLIFASIVTQIIGKTSSLVMSLSGIFKSLLLIGCSVIIWHTILTPVQLLGYTITLLALIYYSLGWEKLLAGYYAVNNWAFQDWSLSLKGKLGTGTGISPQAEMVLWIGYAVFCICVVTFALYIGH</sequence>
<feature type="transmembrane region" description="Helical" evidence="1">
    <location>
        <begin position="20"/>
        <end position="41"/>
    </location>
</feature>
<feature type="non-terminal residue" evidence="2">
    <location>
        <position position="1"/>
    </location>
</feature>
<name>N4UDN7_FUSC1</name>
<dbReference type="AlphaFoldDB" id="N4UDN7"/>
<dbReference type="VEuPathDB" id="FungiDB:FOC1_g10003706"/>
<proteinExistence type="predicted"/>
<keyword evidence="1" id="KW-0812">Transmembrane</keyword>
<feature type="transmembrane region" description="Helical" evidence="1">
    <location>
        <begin position="77"/>
        <end position="94"/>
    </location>
</feature>
<evidence type="ECO:0000256" key="1">
    <source>
        <dbReference type="SAM" id="Phobius"/>
    </source>
</evidence>